<dbReference type="Proteomes" id="UP000604046">
    <property type="component" value="Unassembled WGS sequence"/>
</dbReference>
<dbReference type="OrthoDB" id="10641184at2759"/>
<organism evidence="2 3">
    <name type="scientific">Symbiodinium natans</name>
    <dbReference type="NCBI Taxonomy" id="878477"/>
    <lineage>
        <taxon>Eukaryota</taxon>
        <taxon>Sar</taxon>
        <taxon>Alveolata</taxon>
        <taxon>Dinophyceae</taxon>
        <taxon>Suessiales</taxon>
        <taxon>Symbiodiniaceae</taxon>
        <taxon>Symbiodinium</taxon>
    </lineage>
</organism>
<reference evidence="2" key="1">
    <citation type="submission" date="2021-02" db="EMBL/GenBank/DDBJ databases">
        <authorList>
            <person name="Dougan E. K."/>
            <person name="Rhodes N."/>
            <person name="Thang M."/>
            <person name="Chan C."/>
        </authorList>
    </citation>
    <scope>NUCLEOTIDE SEQUENCE</scope>
</reference>
<sequence>MAFPNALLPSEIPIEDDEDSPSKRARMEDADAALDLMLERQKASPAASLEMVPAWARQLQASVDSNALQIREVCQDFHTRLSYLEDRVARPAEDPRVSVLTEKVDELTRLVHGRPPSVPMNASSGNAADPWASFSRQQQERTVQRSSFGPSSSQQSHDTDFCRVIVGGWCFDTPRRVILEDLSRLVATWSQADRSLITKQMVFGQRAQTAHLILQPCDFPGDRFYALQESYSNKVFTRSGEGMWMSPSRSPARRALNKVTKRALDTISGLWPADSPPKLETSWQRQIVWLADRRVAAGTQDMLVAQPAEKVIVKVIGKDESKFYFNVSLLATETKQTEAEIEIKVQEAS</sequence>
<dbReference type="EMBL" id="CAJNDS010000147">
    <property type="protein sequence ID" value="CAE6970406.1"/>
    <property type="molecule type" value="Genomic_DNA"/>
</dbReference>
<feature type="region of interest" description="Disordered" evidence="1">
    <location>
        <begin position="112"/>
        <end position="157"/>
    </location>
</feature>
<dbReference type="AlphaFoldDB" id="A0A812I0X9"/>
<accession>A0A812I0X9</accession>
<evidence type="ECO:0000313" key="3">
    <source>
        <dbReference type="Proteomes" id="UP000604046"/>
    </source>
</evidence>
<protein>
    <submittedName>
        <fullName evidence="2">Uncharacterized protein</fullName>
    </submittedName>
</protein>
<comment type="caution">
    <text evidence="2">The sequence shown here is derived from an EMBL/GenBank/DDBJ whole genome shotgun (WGS) entry which is preliminary data.</text>
</comment>
<feature type="compositionally biased region" description="Low complexity" evidence="1">
    <location>
        <begin position="144"/>
        <end position="156"/>
    </location>
</feature>
<proteinExistence type="predicted"/>
<gene>
    <name evidence="2" type="ORF">SNAT2548_LOCUS2484</name>
</gene>
<evidence type="ECO:0000256" key="1">
    <source>
        <dbReference type="SAM" id="MobiDB-lite"/>
    </source>
</evidence>
<evidence type="ECO:0000313" key="2">
    <source>
        <dbReference type="EMBL" id="CAE6970406.1"/>
    </source>
</evidence>
<keyword evidence="3" id="KW-1185">Reference proteome</keyword>
<feature type="region of interest" description="Disordered" evidence="1">
    <location>
        <begin position="1"/>
        <end position="27"/>
    </location>
</feature>
<name>A0A812I0X9_9DINO</name>